<dbReference type="Proteomes" id="UP000287101">
    <property type="component" value="Unassembled WGS sequence"/>
</dbReference>
<keyword evidence="1" id="KW-1133">Transmembrane helix</keyword>
<feature type="transmembrane region" description="Helical" evidence="1">
    <location>
        <begin position="308"/>
        <end position="327"/>
    </location>
</feature>
<organism evidence="4 5">
    <name type="scientific">Vagococcus fessus</name>
    <dbReference type="NCBI Taxonomy" id="120370"/>
    <lineage>
        <taxon>Bacteria</taxon>
        <taxon>Bacillati</taxon>
        <taxon>Bacillota</taxon>
        <taxon>Bacilli</taxon>
        <taxon>Lactobacillales</taxon>
        <taxon>Enterococcaceae</taxon>
        <taxon>Vagococcus</taxon>
    </lineage>
</organism>
<reference evidence="4 5" key="1">
    <citation type="submission" date="2017-05" db="EMBL/GenBank/DDBJ databases">
        <title>Vagococcus spp. assemblies.</title>
        <authorList>
            <person name="Gulvik C.A."/>
        </authorList>
    </citation>
    <scope>NUCLEOTIDE SEQUENCE [LARGE SCALE GENOMIC DNA]</scope>
    <source>
        <strain evidence="4 5">CCUG 41755</strain>
    </source>
</reference>
<dbReference type="InterPro" id="IPR010317">
    <property type="entry name" value="WxLIP_PGBD"/>
</dbReference>
<keyword evidence="1" id="KW-0472">Membrane</keyword>
<dbReference type="RefSeq" id="WP_126831613.1">
    <property type="nucleotide sequence ID" value="NZ_CBCRYB010000001.1"/>
</dbReference>
<comment type="caution">
    <text evidence="4">The sequence shown here is derived from an EMBL/GenBank/DDBJ whole genome shotgun (WGS) entry which is preliminary data.</text>
</comment>
<gene>
    <name evidence="4" type="ORF">CBF31_06740</name>
</gene>
<name>A0A430A8F0_9ENTE</name>
<dbReference type="Pfam" id="PF11797">
    <property type="entry name" value="WxLIP_HBD"/>
    <property type="match status" value="1"/>
</dbReference>
<evidence type="ECO:0000313" key="4">
    <source>
        <dbReference type="EMBL" id="RSU03403.1"/>
    </source>
</evidence>
<evidence type="ECO:0000259" key="3">
    <source>
        <dbReference type="Pfam" id="PF11797"/>
    </source>
</evidence>
<protein>
    <submittedName>
        <fullName evidence="4">Uncharacterized protein</fullName>
    </submittedName>
</protein>
<proteinExistence type="predicted"/>
<sequence>MKRLLVVIIGVFGLIGGVSEAADFNVQLLHPAEQKDTSVGYLDIPAIKGEIITYQVKVKNNEEEAIKLGVTLTNANSSTNGVIDYGFSRSISQSTQAPFDITKVIHSDLKEEELRLESGEERLINYTVSIPEVFKGVMAGGINVKELPDDTQQGVVNLIQRTISIFLHGEEIENRKELTLDEAAIRMVNGRPMLSVTLDNANGLFIKSFDMSARIKSNEHDTCVKSIPLTEEQLYNVAPYTKTTLELPLDEEEMKNLEQGVHPVELRVATEKNKWTFNTKITVQDSLPKAIAEEEKRKEVKEPIDKKLLAIITLAVLVVVLLVILFIKGRNNNKK</sequence>
<feature type="domain" description="WxL Interacting Protein peptidoglycan binding" evidence="2">
    <location>
        <begin position="24"/>
        <end position="146"/>
    </location>
</feature>
<dbReference type="Pfam" id="PF06030">
    <property type="entry name" value="WxLIP_PGBD"/>
    <property type="match status" value="1"/>
</dbReference>
<keyword evidence="1" id="KW-0812">Transmembrane</keyword>
<evidence type="ECO:0000259" key="2">
    <source>
        <dbReference type="Pfam" id="PF06030"/>
    </source>
</evidence>
<evidence type="ECO:0000313" key="5">
    <source>
        <dbReference type="Proteomes" id="UP000287101"/>
    </source>
</evidence>
<feature type="domain" description="WxL Interacting Protein host binding" evidence="3">
    <location>
        <begin position="153"/>
        <end position="286"/>
    </location>
</feature>
<dbReference type="InterPro" id="IPR021759">
    <property type="entry name" value="WxLIP_HBD"/>
</dbReference>
<accession>A0A430A8F0</accession>
<dbReference type="OrthoDB" id="2365961at2"/>
<dbReference type="AlphaFoldDB" id="A0A430A8F0"/>
<evidence type="ECO:0000256" key="1">
    <source>
        <dbReference type="SAM" id="Phobius"/>
    </source>
</evidence>
<keyword evidence="5" id="KW-1185">Reference proteome</keyword>
<dbReference type="EMBL" id="NGJY01000002">
    <property type="protein sequence ID" value="RSU03403.1"/>
    <property type="molecule type" value="Genomic_DNA"/>
</dbReference>